<dbReference type="Pfam" id="PF06776">
    <property type="entry name" value="IalB"/>
    <property type="match status" value="1"/>
</dbReference>
<accession>V5SDU9</accession>
<gene>
    <name evidence="2" type="ORF">W911_10355</name>
</gene>
<dbReference type="EMBL" id="CP006912">
    <property type="protein sequence ID" value="AHB48703.1"/>
    <property type="molecule type" value="Genomic_DNA"/>
</dbReference>
<organism evidence="2 3">
    <name type="scientific">Hyphomicrobium nitrativorans NL23</name>
    <dbReference type="NCBI Taxonomy" id="1029756"/>
    <lineage>
        <taxon>Bacteria</taxon>
        <taxon>Pseudomonadati</taxon>
        <taxon>Pseudomonadota</taxon>
        <taxon>Alphaproteobacteria</taxon>
        <taxon>Hyphomicrobiales</taxon>
        <taxon>Hyphomicrobiaceae</taxon>
        <taxon>Hyphomicrobium</taxon>
    </lineage>
</organism>
<dbReference type="InterPro" id="IPR010642">
    <property type="entry name" value="Invasion_prot_B"/>
</dbReference>
<dbReference type="Proteomes" id="UP000018542">
    <property type="component" value="Chromosome"/>
</dbReference>
<dbReference type="RefSeq" id="WP_023787426.1">
    <property type="nucleotide sequence ID" value="NC_022997.1"/>
</dbReference>
<name>V5SDU9_9HYPH</name>
<dbReference type="AlphaFoldDB" id="V5SDU9"/>
<dbReference type="OrthoDB" id="8017994at2"/>
<keyword evidence="3" id="KW-1185">Reference proteome</keyword>
<protein>
    <submittedName>
        <fullName evidence="2">Invasion protein</fullName>
    </submittedName>
</protein>
<dbReference type="KEGG" id="hni:W911_10355"/>
<feature type="region of interest" description="Disordered" evidence="1">
    <location>
        <begin position="251"/>
        <end position="271"/>
    </location>
</feature>
<dbReference type="PATRIC" id="fig|1029756.8.peg.2155"/>
<sequence length="271" mass="29156">MSHRDGIATGLRRGAAAGGVALALILGMTAHGGLAIADDAKKAEAAAPEGRQSAWVKLCEKSPLVRREKEGDEVKEVKEEKDICLTHHERLDGNSGMVLVSAAIRQVEGSEHEHLMIMVPLGMAIPPGLKAAVYSKEQWEKAAKNEQVDDAELKPVDLKFSLCHASGCTAEVEATKEIIEQMKTGGGMMVLAMNAQAQPVGFPVPLDGFGDAFSGQPVDNEEYKKARGQLMAQIRQRQQEAYEKWKEEQIKLLPPQPGAEGVAGAAAEKKE</sequence>
<dbReference type="Gene3D" id="2.60.40.1880">
    <property type="entry name" value="Invasion associated locus B (IalB) protein"/>
    <property type="match status" value="1"/>
</dbReference>
<feature type="compositionally biased region" description="Low complexity" evidence="1">
    <location>
        <begin position="258"/>
        <end position="271"/>
    </location>
</feature>
<proteinExistence type="predicted"/>
<evidence type="ECO:0000256" key="1">
    <source>
        <dbReference type="SAM" id="MobiDB-lite"/>
    </source>
</evidence>
<evidence type="ECO:0000313" key="3">
    <source>
        <dbReference type="Proteomes" id="UP000018542"/>
    </source>
</evidence>
<dbReference type="HOGENOM" id="CLU_089939_0_0_5"/>
<evidence type="ECO:0000313" key="2">
    <source>
        <dbReference type="EMBL" id="AHB48703.1"/>
    </source>
</evidence>
<dbReference type="STRING" id="1029756.W911_10355"/>
<reference evidence="2 3" key="1">
    <citation type="journal article" date="2014" name="Genome Announc.">
        <title>Complete Genome Sequence of Hyphomicrobium nitrativorans Strain NL23, a Denitrifying Bacterium Isolated from Biofilm of a Methanol-Fed Denitrification System Treating Seawater at the Montreal Biodome.</title>
        <authorList>
            <person name="Martineau C."/>
            <person name="Villeneuve C."/>
            <person name="Mauffrey F."/>
            <person name="Villemur R."/>
        </authorList>
    </citation>
    <scope>NUCLEOTIDE SEQUENCE [LARGE SCALE GENOMIC DNA]</scope>
    <source>
        <strain evidence="2">NL23</strain>
    </source>
</reference>
<dbReference type="InterPro" id="IPR038696">
    <property type="entry name" value="IalB_sf"/>
</dbReference>